<organism evidence="1">
    <name type="scientific">Lepeophtheirus salmonis</name>
    <name type="common">Salmon louse</name>
    <name type="synonym">Caligus salmonis</name>
    <dbReference type="NCBI Taxonomy" id="72036"/>
    <lineage>
        <taxon>Eukaryota</taxon>
        <taxon>Metazoa</taxon>
        <taxon>Ecdysozoa</taxon>
        <taxon>Arthropoda</taxon>
        <taxon>Crustacea</taxon>
        <taxon>Multicrustacea</taxon>
        <taxon>Hexanauplia</taxon>
        <taxon>Copepoda</taxon>
        <taxon>Siphonostomatoida</taxon>
        <taxon>Caligidae</taxon>
        <taxon>Lepeophtheirus</taxon>
    </lineage>
</organism>
<protein>
    <submittedName>
        <fullName evidence="1">Uncharacterized protein</fullName>
    </submittedName>
</protein>
<dbReference type="EMBL" id="HACA01007075">
    <property type="protein sequence ID" value="CDW24436.1"/>
    <property type="molecule type" value="Transcribed_RNA"/>
</dbReference>
<proteinExistence type="predicted"/>
<reference evidence="1" key="1">
    <citation type="submission" date="2014-05" db="EMBL/GenBank/DDBJ databases">
        <authorList>
            <person name="Chronopoulou M."/>
        </authorList>
    </citation>
    <scope>NUCLEOTIDE SEQUENCE</scope>
    <source>
        <tissue evidence="1">Whole organism</tissue>
    </source>
</reference>
<evidence type="ECO:0000313" key="1">
    <source>
        <dbReference type="EMBL" id="CDW24436.1"/>
    </source>
</evidence>
<name>A0A0K2TG53_LEPSM</name>
<sequence>MSGIWKLIGLTESLLCMRTLKNNPILISSEIKINESTKLSSLRTCNILQYFSRRTTIYEIPRYKKHTQFHQ</sequence>
<accession>A0A0K2TG53</accession>
<dbReference type="AlphaFoldDB" id="A0A0K2TG53"/>